<evidence type="ECO:0000256" key="2">
    <source>
        <dbReference type="SAM" id="SignalP"/>
    </source>
</evidence>
<sequence length="235" mass="25497">MAGKIPIFILLIVLVAIFTEVFSSPIDSVENVRVKRGTKIPGEICTPDFNPISSDIFKMAGKIPIFILLIVLVAIFTEVLSSPIDSVENVRVKRGTKRPGEICTPDFNPTSSAIFTEVLSSPINSVENVRVKRGTKIPGEICTPDFNPISSDIFKMAGKIPIFILLIVLVAIFTEVLSSPIDSVENVRVKRGTKRAGEICTPDINPGSSGECERHAICTLCLINCGEKFGKFTCG</sequence>
<feature type="chain" id="PRO_5040302750" evidence="2">
    <location>
        <begin position="24"/>
        <end position="235"/>
    </location>
</feature>
<keyword evidence="2" id="KW-0732">Signal</keyword>
<feature type="non-terminal residue" evidence="3">
    <location>
        <position position="235"/>
    </location>
</feature>
<reference evidence="3" key="1">
    <citation type="submission" date="2022-07" db="EMBL/GenBank/DDBJ databases">
        <authorList>
            <person name="Trinca V."/>
            <person name="Uliana J.V.C."/>
            <person name="Torres T.T."/>
            <person name="Ward R.J."/>
            <person name="Monesi N."/>
        </authorList>
    </citation>
    <scope>NUCLEOTIDE SEQUENCE</scope>
    <source>
        <strain evidence="3">HSMRA1968</strain>
        <tissue evidence="3">Whole embryos</tissue>
    </source>
</reference>
<keyword evidence="1" id="KW-1133">Transmembrane helix</keyword>
<feature type="signal peptide" evidence="2">
    <location>
        <begin position="1"/>
        <end position="23"/>
    </location>
</feature>
<evidence type="ECO:0000313" key="3">
    <source>
        <dbReference type="EMBL" id="KAJ6649358.1"/>
    </source>
</evidence>
<dbReference type="EMBL" id="WJQU01000001">
    <property type="protein sequence ID" value="KAJ6649358.1"/>
    <property type="molecule type" value="Genomic_DNA"/>
</dbReference>
<dbReference type="Proteomes" id="UP001151699">
    <property type="component" value="Chromosome A"/>
</dbReference>
<feature type="transmembrane region" description="Helical" evidence="1">
    <location>
        <begin position="160"/>
        <end position="181"/>
    </location>
</feature>
<comment type="caution">
    <text evidence="3">The sequence shown here is derived from an EMBL/GenBank/DDBJ whole genome shotgun (WGS) entry which is preliminary data.</text>
</comment>
<accession>A0A9Q0S9Q4</accession>
<dbReference type="AlphaFoldDB" id="A0A9Q0S9Q4"/>
<evidence type="ECO:0000313" key="4">
    <source>
        <dbReference type="Proteomes" id="UP001151699"/>
    </source>
</evidence>
<proteinExistence type="predicted"/>
<evidence type="ECO:0000256" key="1">
    <source>
        <dbReference type="SAM" id="Phobius"/>
    </source>
</evidence>
<protein>
    <submittedName>
        <fullName evidence="3">Uncharacterized protein</fullName>
    </submittedName>
</protein>
<name>A0A9Q0S9Q4_9DIPT</name>
<keyword evidence="4" id="KW-1185">Reference proteome</keyword>
<feature type="transmembrane region" description="Helical" evidence="1">
    <location>
        <begin position="63"/>
        <end position="84"/>
    </location>
</feature>
<keyword evidence="1" id="KW-0472">Membrane</keyword>
<organism evidence="3 4">
    <name type="scientific">Pseudolycoriella hygida</name>
    <dbReference type="NCBI Taxonomy" id="35572"/>
    <lineage>
        <taxon>Eukaryota</taxon>
        <taxon>Metazoa</taxon>
        <taxon>Ecdysozoa</taxon>
        <taxon>Arthropoda</taxon>
        <taxon>Hexapoda</taxon>
        <taxon>Insecta</taxon>
        <taxon>Pterygota</taxon>
        <taxon>Neoptera</taxon>
        <taxon>Endopterygota</taxon>
        <taxon>Diptera</taxon>
        <taxon>Nematocera</taxon>
        <taxon>Sciaroidea</taxon>
        <taxon>Sciaridae</taxon>
        <taxon>Pseudolycoriella</taxon>
    </lineage>
</organism>
<gene>
    <name evidence="3" type="ORF">Bhyg_04592</name>
</gene>
<keyword evidence="1" id="KW-0812">Transmembrane</keyword>